<organism evidence="1 2">
    <name type="scientific">Deinococcus xianganensis</name>
    <dbReference type="NCBI Taxonomy" id="1507289"/>
    <lineage>
        <taxon>Bacteria</taxon>
        <taxon>Thermotogati</taxon>
        <taxon>Deinococcota</taxon>
        <taxon>Deinococci</taxon>
        <taxon>Deinococcales</taxon>
        <taxon>Deinococcaceae</taxon>
        <taxon>Deinococcus</taxon>
    </lineage>
</organism>
<dbReference type="RefSeq" id="WP_160981791.1">
    <property type="nucleotide sequence ID" value="NZ_WVHK01000100.1"/>
</dbReference>
<evidence type="ECO:0000313" key="1">
    <source>
        <dbReference type="EMBL" id="MXV21488.1"/>
    </source>
</evidence>
<dbReference type="EMBL" id="WVHK01000100">
    <property type="protein sequence ID" value="MXV21488.1"/>
    <property type="molecule type" value="Genomic_DNA"/>
</dbReference>
<sequence length="89" mass="9622">MLDLTAAGRTPFRAGDLYSLVHEWDGPCKELTVRAYVYAGRLELADGTVIHTTRVGRGQFLLSCPDAALRALAGVAPEWQPLLPVLSSV</sequence>
<gene>
    <name evidence="1" type="ORF">GLX28_17850</name>
</gene>
<name>A0A6I4YL97_9DEIO</name>
<accession>A0A6I4YL97</accession>
<reference evidence="1 2" key="1">
    <citation type="submission" date="2019-11" db="EMBL/GenBank/DDBJ databases">
        <title>Genome sequence of Deinococcus xianganensis Y35, AI-2 producing algicidal bacterium, isolated from lake water.</title>
        <authorList>
            <person name="Li Y."/>
        </authorList>
    </citation>
    <scope>NUCLEOTIDE SEQUENCE [LARGE SCALE GENOMIC DNA]</scope>
    <source>
        <strain evidence="1 2">Y35</strain>
    </source>
</reference>
<evidence type="ECO:0000313" key="2">
    <source>
        <dbReference type="Proteomes" id="UP000430519"/>
    </source>
</evidence>
<keyword evidence="2" id="KW-1185">Reference proteome</keyword>
<protein>
    <submittedName>
        <fullName evidence="1">Uncharacterized protein</fullName>
    </submittedName>
</protein>
<dbReference type="Proteomes" id="UP000430519">
    <property type="component" value="Unassembled WGS sequence"/>
</dbReference>
<comment type="caution">
    <text evidence="1">The sequence shown here is derived from an EMBL/GenBank/DDBJ whole genome shotgun (WGS) entry which is preliminary data.</text>
</comment>
<proteinExistence type="predicted"/>
<dbReference type="AlphaFoldDB" id="A0A6I4YL97"/>